<dbReference type="InterPro" id="IPR036155">
    <property type="entry name" value="Crypto/Photolyase_N_sf"/>
</dbReference>
<evidence type="ECO:0000313" key="8">
    <source>
        <dbReference type="EMBL" id="CEM44675.1"/>
    </source>
</evidence>
<feature type="binding site" evidence="4">
    <location>
        <begin position="514"/>
        <end position="516"/>
    </location>
    <ligand>
        <name>FAD</name>
        <dbReference type="ChEBI" id="CHEBI:57692"/>
    </ligand>
</feature>
<feature type="compositionally biased region" description="Acidic residues" evidence="6">
    <location>
        <begin position="668"/>
        <end position="684"/>
    </location>
</feature>
<dbReference type="GO" id="GO:0043153">
    <property type="term" value="P:entrainment of circadian clock by photoperiod"/>
    <property type="evidence" value="ECO:0007669"/>
    <property type="project" value="TreeGrafter"/>
</dbReference>
<dbReference type="EMBL" id="CDMZ01002989">
    <property type="protein sequence ID" value="CEM44675.1"/>
    <property type="molecule type" value="Genomic_DNA"/>
</dbReference>
<feature type="compositionally biased region" description="Low complexity" evidence="6">
    <location>
        <begin position="647"/>
        <end position="658"/>
    </location>
</feature>
<feature type="region of interest" description="Disordered" evidence="6">
    <location>
        <begin position="81"/>
        <end position="112"/>
    </location>
</feature>
<evidence type="ECO:0000259" key="7">
    <source>
        <dbReference type="PROSITE" id="PS51645"/>
    </source>
</evidence>
<feature type="region of interest" description="Disordered" evidence="6">
    <location>
        <begin position="647"/>
        <end position="781"/>
    </location>
</feature>
<feature type="compositionally biased region" description="Low complexity" evidence="6">
    <location>
        <begin position="750"/>
        <end position="766"/>
    </location>
</feature>
<comment type="cofactor">
    <cofactor evidence="4">
        <name>FAD</name>
        <dbReference type="ChEBI" id="CHEBI:57692"/>
    </cofactor>
    <text evidence="4">Binds 1 FAD per subunit.</text>
</comment>
<dbReference type="GO" id="GO:0071949">
    <property type="term" value="F:FAD binding"/>
    <property type="evidence" value="ECO:0007669"/>
    <property type="project" value="TreeGrafter"/>
</dbReference>
<name>A0A0G4HKP3_9ALVE</name>
<keyword evidence="2 4" id="KW-0285">Flavoprotein</keyword>
<dbReference type="PhylomeDB" id="A0A0G4HKP3"/>
<evidence type="ECO:0000256" key="2">
    <source>
        <dbReference type="ARBA" id="ARBA00022630"/>
    </source>
</evidence>
<dbReference type="Gene3D" id="3.40.50.620">
    <property type="entry name" value="HUPs"/>
    <property type="match status" value="1"/>
</dbReference>
<dbReference type="PANTHER" id="PTHR11455:SF9">
    <property type="entry name" value="CRYPTOCHROME CIRCADIAN CLOCK 5 ISOFORM X1"/>
    <property type="match status" value="1"/>
</dbReference>
<dbReference type="GO" id="GO:0005634">
    <property type="term" value="C:nucleus"/>
    <property type="evidence" value="ECO:0007669"/>
    <property type="project" value="TreeGrafter"/>
</dbReference>
<dbReference type="Pfam" id="PF03441">
    <property type="entry name" value="FAD_binding_7"/>
    <property type="match status" value="1"/>
</dbReference>
<dbReference type="InterPro" id="IPR005101">
    <property type="entry name" value="Cryptochr/Photolyase_FAD-bd"/>
</dbReference>
<evidence type="ECO:0000256" key="3">
    <source>
        <dbReference type="ARBA" id="ARBA00022827"/>
    </source>
</evidence>
<dbReference type="GO" id="GO:0005737">
    <property type="term" value="C:cytoplasm"/>
    <property type="evidence" value="ECO:0007669"/>
    <property type="project" value="TreeGrafter"/>
</dbReference>
<dbReference type="Pfam" id="PF00875">
    <property type="entry name" value="DNA_photolyase"/>
    <property type="match status" value="1"/>
</dbReference>
<feature type="compositionally biased region" description="Basic residues" evidence="6">
    <location>
        <begin position="691"/>
        <end position="704"/>
    </location>
</feature>
<dbReference type="InterPro" id="IPR036134">
    <property type="entry name" value="Crypto/Photolyase_FAD-like_sf"/>
</dbReference>
<organism evidence="8">
    <name type="scientific">Chromera velia CCMP2878</name>
    <dbReference type="NCBI Taxonomy" id="1169474"/>
    <lineage>
        <taxon>Eukaryota</taxon>
        <taxon>Sar</taxon>
        <taxon>Alveolata</taxon>
        <taxon>Colpodellida</taxon>
        <taxon>Chromeraceae</taxon>
        <taxon>Chromera</taxon>
    </lineage>
</organism>
<dbReference type="GO" id="GO:0032922">
    <property type="term" value="P:circadian regulation of gene expression"/>
    <property type="evidence" value="ECO:0007669"/>
    <property type="project" value="TreeGrafter"/>
</dbReference>
<feature type="site" description="Electron transfer via tryptophanyl radical" evidence="5">
    <location>
        <position position="524"/>
    </location>
</feature>
<dbReference type="GO" id="GO:0003904">
    <property type="term" value="F:deoxyribodipyrimidine photo-lyase activity"/>
    <property type="evidence" value="ECO:0007669"/>
    <property type="project" value="TreeGrafter"/>
</dbReference>
<evidence type="ECO:0000256" key="5">
    <source>
        <dbReference type="PIRSR" id="PIRSR602081-2"/>
    </source>
</evidence>
<comment type="similarity">
    <text evidence="1">Belongs to the DNA photolyase class-1 family.</text>
</comment>
<feature type="site" description="Electron transfer via tryptophanyl radical" evidence="5">
    <location>
        <position position="501"/>
    </location>
</feature>
<protein>
    <recommendedName>
        <fullName evidence="7">Photolyase/cryptochrome alpha/beta domain-containing protein</fullName>
    </recommendedName>
</protein>
<keyword evidence="3 4" id="KW-0274">FAD</keyword>
<accession>A0A0G4HKP3</accession>
<dbReference type="AlphaFoldDB" id="A0A0G4HKP3"/>
<feature type="domain" description="Photolyase/cryptochrome alpha/beta" evidence="7">
    <location>
        <begin position="117"/>
        <end position="254"/>
    </location>
</feature>
<reference evidence="8" key="1">
    <citation type="submission" date="2014-11" db="EMBL/GenBank/DDBJ databases">
        <authorList>
            <person name="Otto D Thomas"/>
            <person name="Naeem Raeece"/>
        </authorList>
    </citation>
    <scope>NUCLEOTIDE SEQUENCE</scope>
</reference>
<dbReference type="PANTHER" id="PTHR11455">
    <property type="entry name" value="CRYPTOCHROME"/>
    <property type="match status" value="1"/>
</dbReference>
<evidence type="ECO:0000256" key="4">
    <source>
        <dbReference type="PIRSR" id="PIRSR602081-1"/>
    </source>
</evidence>
<dbReference type="Gene3D" id="1.25.40.80">
    <property type="match status" value="1"/>
</dbReference>
<evidence type="ECO:0000256" key="6">
    <source>
        <dbReference type="SAM" id="MobiDB-lite"/>
    </source>
</evidence>
<sequence>MVLSVAAITIARGGLLCLVLLLRSRSLALSAASSSFRLSHCFSSLPSAPLSFIGERFDWGLYSFWRQGNLLTRLKTKKHHSGNTAEFKPPHSGRVRLSQTGDSENDSGISEMSSAPSASILWFRKGLRLHDNYALLEACKEVKHVFPIFILDPWFIEPSNVGIVRYNFLLECLADLDSSLRARHNSRLIVLRGQPSKVFEKILSDPSFLCLDKPVSKICFEKDTEPYALKRDKQIIEMAKAKGVQCHDLHGHTLFDLDLLMDHCNYNVPMQYGSFNQLIEKVGLPAKPLEEPKEIPPPPPSFLSRVENEFPLPSLEDEDIKKKYEEELKDYKHPALTGGEAHGLEILEKVTKQENWVAQFEKPQTSPVAFKPASTTKLSAYMKFGAVSSRRFFHAVRAINLKKPGHSKPPGSLLGQLLFREQFYLVSYGVPNFDKMKGNPKCKQIDWDDNPEFLSAWAEARTGYPWIDAIMTQLRKEGWIHHLARHSVACFLTRGDLYCSWEDGAKIFDRYLIDADWALNNANWQWLSASCFFYQFFRVYSPVAFGKKYDKEGKYVRHFLTVLKNMPTEFIYEPWKAPKAVQERAGCVVGRDYPKPIVDHDVIHKKNLDRMKAAYDRQKGISSGGGGGGAAAAPAAAAGVSKGVKRASPPAAAAAPAAKGRKQREKEESESEESEYEEEEDGDSDYERGGKGKKGKGKKQKSPAKKGSTPEKRNTGGGGNAKKTMQKEETTSSSARGGAKKKGIAPAPPSSSSKASGASSKKGPAAAEEKKKSPAAKAKAK</sequence>
<proteinExistence type="inferred from homology"/>
<dbReference type="SUPFAM" id="SSF48173">
    <property type="entry name" value="Cryptochrome/photolyase FAD-binding domain"/>
    <property type="match status" value="1"/>
</dbReference>
<dbReference type="VEuPathDB" id="CryptoDB:Cvel_7245"/>
<dbReference type="InterPro" id="IPR006050">
    <property type="entry name" value="DNA_photolyase_N"/>
</dbReference>
<dbReference type="InterPro" id="IPR014729">
    <property type="entry name" value="Rossmann-like_a/b/a_fold"/>
</dbReference>
<dbReference type="GO" id="GO:0003677">
    <property type="term" value="F:DNA binding"/>
    <property type="evidence" value="ECO:0007669"/>
    <property type="project" value="TreeGrafter"/>
</dbReference>
<feature type="binding site" evidence="4">
    <location>
        <begin position="416"/>
        <end position="423"/>
    </location>
    <ligand>
        <name>FAD</name>
        <dbReference type="ChEBI" id="CHEBI:57692"/>
    </ligand>
</feature>
<feature type="binding site" evidence="4">
    <location>
        <begin position="375"/>
        <end position="379"/>
    </location>
    <ligand>
        <name>FAD</name>
        <dbReference type="ChEBI" id="CHEBI:57692"/>
    </ligand>
</feature>
<feature type="site" description="Electron transfer via tryptophanyl radical" evidence="5">
    <location>
        <position position="447"/>
    </location>
</feature>
<evidence type="ECO:0000256" key="1">
    <source>
        <dbReference type="ARBA" id="ARBA00005862"/>
    </source>
</evidence>
<dbReference type="Gene3D" id="1.10.579.10">
    <property type="entry name" value="DNA Cyclobutane Dipyrimidine Photolyase, subunit A, domain 3"/>
    <property type="match status" value="1"/>
</dbReference>
<dbReference type="InterPro" id="IPR002081">
    <property type="entry name" value="Cryptochrome/DNA_photolyase_1"/>
</dbReference>
<feature type="compositionally biased region" description="Polar residues" evidence="6">
    <location>
        <begin position="97"/>
        <end position="112"/>
    </location>
</feature>
<dbReference type="SUPFAM" id="SSF52425">
    <property type="entry name" value="Cryptochrome/photolyase, N-terminal domain"/>
    <property type="match status" value="1"/>
</dbReference>
<gene>
    <name evidence="8" type="ORF">Cvel_7245</name>
</gene>
<dbReference type="PROSITE" id="PS51645">
    <property type="entry name" value="PHR_CRY_ALPHA_BETA"/>
    <property type="match status" value="1"/>
</dbReference>